<keyword evidence="1" id="KW-0812">Transmembrane</keyword>
<sequence>MNLKYVFISQFRSQYDFRYDETGYFSGARWRGIIKYLGLVWNEDGEKPNDHVCGVFERGWCYGLPATFTLGLILSLIFGSDRYGVGAIDISASIPALVSIIATVLAVVAIPTIYALGGLDSASKARFRAFRGHHGGSNGEPLYWDEGAHQRELLLLHSSYSNLAASFAWVLISVSIGSVAILVRIVLDMFFSLTGGGLSSWIEVYDTIAAIFFMASILFSFCSASLGSVQLFSARGRYSDPSL</sequence>
<feature type="transmembrane region" description="Helical" evidence="1">
    <location>
        <begin position="59"/>
        <end position="78"/>
    </location>
</feature>
<dbReference type="AlphaFoldDB" id="X5DNG1"/>
<evidence type="ECO:0000313" key="2">
    <source>
        <dbReference type="EMBL" id="AHW64693.1"/>
    </source>
</evidence>
<keyword evidence="3" id="KW-1185">Reference proteome</keyword>
<reference evidence="2 3" key="1">
    <citation type="journal article" date="2015" name="Int. J. Syst. Evol. Microbiol.">
        <title>Revisiting Corynebacterium glyciniphilum (ex Kubota et al., 1972) sp. nov., nom. rev., isolated from putrefied banana.</title>
        <authorList>
            <person name="Al-Dilaimi A."/>
            <person name="Bednarz H."/>
            <person name="Lomker A."/>
            <person name="Niehaus K."/>
            <person name="Kalinowski J."/>
            <person name="Ruckert C."/>
        </authorList>
    </citation>
    <scope>NUCLEOTIDE SEQUENCE [LARGE SCALE GENOMIC DNA]</scope>
    <source>
        <strain evidence="2">AJ 3170</strain>
    </source>
</reference>
<feature type="transmembrane region" description="Helical" evidence="1">
    <location>
        <begin position="90"/>
        <end position="116"/>
    </location>
</feature>
<dbReference type="KEGG" id="cgy:CGLY_11240"/>
<keyword evidence="1" id="KW-0472">Membrane</keyword>
<dbReference type="STRING" id="1404245.CGLY_11240"/>
<evidence type="ECO:0000313" key="3">
    <source>
        <dbReference type="Proteomes" id="UP000023703"/>
    </source>
</evidence>
<feature type="transmembrane region" description="Helical" evidence="1">
    <location>
        <begin position="163"/>
        <end position="187"/>
    </location>
</feature>
<feature type="transmembrane region" description="Helical" evidence="1">
    <location>
        <begin position="207"/>
        <end position="229"/>
    </location>
</feature>
<organism evidence="2 3">
    <name type="scientific">Corynebacterium glyciniphilum AJ 3170</name>
    <dbReference type="NCBI Taxonomy" id="1404245"/>
    <lineage>
        <taxon>Bacteria</taxon>
        <taxon>Bacillati</taxon>
        <taxon>Actinomycetota</taxon>
        <taxon>Actinomycetes</taxon>
        <taxon>Mycobacteriales</taxon>
        <taxon>Corynebacteriaceae</taxon>
        <taxon>Corynebacterium</taxon>
    </lineage>
</organism>
<dbReference type="EMBL" id="CP006842">
    <property type="protein sequence ID" value="AHW64693.1"/>
    <property type="molecule type" value="Genomic_DNA"/>
</dbReference>
<protein>
    <submittedName>
        <fullName evidence="2">Putative membrane protein</fullName>
    </submittedName>
</protein>
<gene>
    <name evidence="2" type="ORF">CGLY_11240</name>
</gene>
<name>X5DNG1_9CORY</name>
<proteinExistence type="predicted"/>
<accession>X5DNG1</accession>
<dbReference type="HOGENOM" id="CLU_1141067_0_0_11"/>
<dbReference type="Proteomes" id="UP000023703">
    <property type="component" value="Chromosome"/>
</dbReference>
<keyword evidence="1" id="KW-1133">Transmembrane helix</keyword>
<evidence type="ECO:0000256" key="1">
    <source>
        <dbReference type="SAM" id="Phobius"/>
    </source>
</evidence>